<keyword evidence="2" id="KW-0547">Nucleotide-binding</keyword>
<dbReference type="AlphaFoldDB" id="A0A8F5VPI8"/>
<name>A0A8F5VPI8_METHU</name>
<protein>
    <submittedName>
        <fullName evidence="5">ATP-binding protein</fullName>
    </submittedName>
</protein>
<reference evidence="5 6" key="1">
    <citation type="submission" date="2021-06" db="EMBL/GenBank/DDBJ databases">
        <title>Complete genome sequence of the secondary alcohol utilizing methanogen Methanospirillum hungatei strain GP1.</title>
        <authorList>
            <person name="Day L.A."/>
            <person name="Costa K.C."/>
        </authorList>
    </citation>
    <scope>NUCLEOTIDE SEQUENCE [LARGE SCALE GENOMIC DNA]</scope>
    <source>
        <strain evidence="5 6">GP1</strain>
    </source>
</reference>
<evidence type="ECO:0000256" key="2">
    <source>
        <dbReference type="ARBA" id="ARBA00022741"/>
    </source>
</evidence>
<dbReference type="Pfam" id="PF17862">
    <property type="entry name" value="AAA_lid_3"/>
    <property type="match status" value="1"/>
</dbReference>
<dbReference type="CDD" id="cd19481">
    <property type="entry name" value="RecA-like_protease"/>
    <property type="match status" value="1"/>
</dbReference>
<keyword evidence="3 5" id="KW-0067">ATP-binding</keyword>
<comment type="similarity">
    <text evidence="1">Belongs to the AAA ATPase family.</text>
</comment>
<dbReference type="Pfam" id="PF00004">
    <property type="entry name" value="AAA"/>
    <property type="match status" value="1"/>
</dbReference>
<dbReference type="InterPro" id="IPR003593">
    <property type="entry name" value="AAA+_ATPase"/>
</dbReference>
<dbReference type="Proteomes" id="UP000694228">
    <property type="component" value="Chromosome"/>
</dbReference>
<dbReference type="GO" id="GO:0016887">
    <property type="term" value="F:ATP hydrolysis activity"/>
    <property type="evidence" value="ECO:0007669"/>
    <property type="project" value="InterPro"/>
</dbReference>
<accession>A0A8F5VPI8</accession>
<dbReference type="EMBL" id="CP077107">
    <property type="protein sequence ID" value="QXO96041.1"/>
    <property type="molecule type" value="Genomic_DNA"/>
</dbReference>
<evidence type="ECO:0000256" key="3">
    <source>
        <dbReference type="ARBA" id="ARBA00022840"/>
    </source>
</evidence>
<dbReference type="GO" id="GO:0005524">
    <property type="term" value="F:ATP binding"/>
    <property type="evidence" value="ECO:0007669"/>
    <property type="project" value="UniProtKB-KW"/>
</dbReference>
<gene>
    <name evidence="5" type="ORF">KSK55_06640</name>
</gene>
<evidence type="ECO:0000256" key="1">
    <source>
        <dbReference type="ARBA" id="ARBA00006914"/>
    </source>
</evidence>
<evidence type="ECO:0000259" key="4">
    <source>
        <dbReference type="SMART" id="SM00382"/>
    </source>
</evidence>
<dbReference type="InterPro" id="IPR003959">
    <property type="entry name" value="ATPase_AAA_core"/>
</dbReference>
<dbReference type="PANTHER" id="PTHR23073">
    <property type="entry name" value="26S PROTEASOME REGULATORY SUBUNIT"/>
    <property type="match status" value="1"/>
</dbReference>
<evidence type="ECO:0000313" key="6">
    <source>
        <dbReference type="Proteomes" id="UP000694228"/>
    </source>
</evidence>
<sequence>MRKKQPDISDRTLSDNNFGQLIRESNSNHYSSNYKNHQVPKDTERGFDLLDINSPLTDWSSLILAIDTQNSIEQIITERKFADNLAKYGLKPKQKLLFTGQPGTGKTSSAEVLSFKLSLPLVTVNFESVISSYLGETSANLKHIFDFISIGQYVVLFDEFDIIGKKRDDPTEHGEIKRVVNNFMLMLDHFKGNSIIIAATNHAHLLDVGVWRRFDDIIFFDLPSVKNRERIFEKYLKMVHLSDEVNIEKIARSASYYSGSDIEQVCVAAIKECILNNRTTIELSDIKDAISRQNKRKGFLKGSYA</sequence>
<dbReference type="OrthoDB" id="45425at2157"/>
<feature type="domain" description="AAA+ ATPase" evidence="4">
    <location>
        <begin position="92"/>
        <end position="224"/>
    </location>
</feature>
<dbReference type="InterPro" id="IPR041569">
    <property type="entry name" value="AAA_lid_3"/>
</dbReference>
<organism evidence="5 6">
    <name type="scientific">Methanospirillum hungatei</name>
    <dbReference type="NCBI Taxonomy" id="2203"/>
    <lineage>
        <taxon>Archaea</taxon>
        <taxon>Methanobacteriati</taxon>
        <taxon>Methanobacteriota</taxon>
        <taxon>Stenosarchaea group</taxon>
        <taxon>Methanomicrobia</taxon>
        <taxon>Methanomicrobiales</taxon>
        <taxon>Methanospirillaceae</taxon>
        <taxon>Methanospirillum</taxon>
    </lineage>
</organism>
<evidence type="ECO:0000313" key="5">
    <source>
        <dbReference type="EMBL" id="QXO96041.1"/>
    </source>
</evidence>
<dbReference type="SMART" id="SM00382">
    <property type="entry name" value="AAA"/>
    <property type="match status" value="1"/>
</dbReference>
<dbReference type="InterPro" id="IPR050221">
    <property type="entry name" value="26S_Proteasome_ATPase"/>
</dbReference>
<proteinExistence type="inferred from homology"/>